<dbReference type="EMBL" id="CACVBS010000013">
    <property type="protein sequence ID" value="CAA7259051.1"/>
    <property type="molecule type" value="Genomic_DNA"/>
</dbReference>
<feature type="region of interest" description="Disordered" evidence="1">
    <location>
        <begin position="1"/>
        <end position="25"/>
    </location>
</feature>
<dbReference type="InterPro" id="IPR051494">
    <property type="entry name" value="BSD_domain-containing"/>
</dbReference>
<feature type="region of interest" description="Disordered" evidence="1">
    <location>
        <begin position="234"/>
        <end position="258"/>
    </location>
</feature>
<feature type="compositionally biased region" description="Acidic residues" evidence="1">
    <location>
        <begin position="469"/>
        <end position="478"/>
    </location>
</feature>
<feature type="compositionally biased region" description="Low complexity" evidence="1">
    <location>
        <begin position="420"/>
        <end position="436"/>
    </location>
</feature>
<dbReference type="Proteomes" id="UP000467700">
    <property type="component" value="Unassembled WGS sequence"/>
</dbReference>
<feature type="compositionally biased region" description="Basic and acidic residues" evidence="1">
    <location>
        <begin position="410"/>
        <end position="419"/>
    </location>
</feature>
<feature type="compositionally biased region" description="Acidic residues" evidence="1">
    <location>
        <begin position="376"/>
        <end position="390"/>
    </location>
</feature>
<proteinExistence type="predicted"/>
<reference evidence="3 4" key="1">
    <citation type="submission" date="2020-01" db="EMBL/GenBank/DDBJ databases">
        <authorList>
            <person name="Gupta K D."/>
        </authorList>
    </citation>
    <scope>NUCLEOTIDE SEQUENCE [LARGE SCALE GENOMIC DNA]</scope>
</reference>
<evidence type="ECO:0000256" key="1">
    <source>
        <dbReference type="SAM" id="MobiDB-lite"/>
    </source>
</evidence>
<evidence type="ECO:0000313" key="3">
    <source>
        <dbReference type="EMBL" id="CAA7259051.1"/>
    </source>
</evidence>
<accession>A0A8S0W1M3</accession>
<dbReference type="Gene3D" id="1.10.3970.10">
    <property type="entry name" value="BSD domain"/>
    <property type="match status" value="1"/>
</dbReference>
<feature type="compositionally biased region" description="Polar residues" evidence="1">
    <location>
        <begin position="115"/>
        <end position="127"/>
    </location>
</feature>
<evidence type="ECO:0000313" key="4">
    <source>
        <dbReference type="Proteomes" id="UP000467700"/>
    </source>
</evidence>
<feature type="domain" description="BSD" evidence="2">
    <location>
        <begin position="328"/>
        <end position="361"/>
    </location>
</feature>
<protein>
    <recommendedName>
        <fullName evidence="2">BSD domain-containing protein</fullName>
    </recommendedName>
</protein>
<feature type="compositionally biased region" description="Polar residues" evidence="1">
    <location>
        <begin position="11"/>
        <end position="25"/>
    </location>
</feature>
<evidence type="ECO:0000259" key="2">
    <source>
        <dbReference type="PROSITE" id="PS50858"/>
    </source>
</evidence>
<sequence length="478" mass="52037">MNFLDTYDLARSTTPNPNQGEQPSLNEEVNQVIGQLGRFWGGFRKQSQSALETARKDFSQVVEQAQKELTKLTVAEAPHESSQTTEESEKKRDDAAESSTSTEDPTPSSSRETPQPSTSGSSQNLFSRLQSSLPPNIVATVQNNIPESLKHASENIDLAGVRTNLLSEFQRVQGATLAQAEEYVHKSEALLREVAKEAGEVLRDAVKVVPPDQAGGDAARSSGMLWDGTDMWMLPSDPGESSSAGKEKEGTSSGKITETQSAVATRAEALLRRLKRDPTILGHDPEADEGVKTVYCAWREAEVETKDGGLDGAEWQAKIAAALEESVEGPALKELEETLVPSEMTKSTFWLRFFFRVHQIRLEEEKRKALIQSSTDNDEDFSWEDDEDESSPTSEIKPTLHAATKSNASADDKTIKERLSPSGSRPGSGGTPSPRVSSEDSFDLVSSSNVSVAGDVKTPQPSKPKPGPQDDDDDSDWE</sequence>
<dbReference type="PANTHER" id="PTHR16019:SF5">
    <property type="entry name" value="BSD DOMAIN-CONTAINING PROTEIN 1"/>
    <property type="match status" value="1"/>
</dbReference>
<dbReference type="PANTHER" id="PTHR16019">
    <property type="entry name" value="SYNAPSE-ASSOCIATED PROTEIN"/>
    <property type="match status" value="1"/>
</dbReference>
<dbReference type="AlphaFoldDB" id="A0A8S0W1M3"/>
<dbReference type="InterPro" id="IPR035925">
    <property type="entry name" value="BSD_dom_sf"/>
</dbReference>
<dbReference type="PROSITE" id="PS50858">
    <property type="entry name" value="BSD"/>
    <property type="match status" value="1"/>
</dbReference>
<feature type="compositionally biased region" description="Low complexity" evidence="1">
    <location>
        <begin position="97"/>
        <end position="114"/>
    </location>
</feature>
<dbReference type="Pfam" id="PF03909">
    <property type="entry name" value="BSD"/>
    <property type="match status" value="1"/>
</dbReference>
<dbReference type="SUPFAM" id="SSF140383">
    <property type="entry name" value="BSD domain-like"/>
    <property type="match status" value="1"/>
</dbReference>
<keyword evidence="4" id="KW-1185">Reference proteome</keyword>
<dbReference type="InterPro" id="IPR005607">
    <property type="entry name" value="BSD_dom"/>
</dbReference>
<dbReference type="GO" id="GO:0005737">
    <property type="term" value="C:cytoplasm"/>
    <property type="evidence" value="ECO:0007669"/>
    <property type="project" value="TreeGrafter"/>
</dbReference>
<organism evidence="3 4">
    <name type="scientific">Cyclocybe aegerita</name>
    <name type="common">Black poplar mushroom</name>
    <name type="synonym">Agrocybe aegerita</name>
    <dbReference type="NCBI Taxonomy" id="1973307"/>
    <lineage>
        <taxon>Eukaryota</taxon>
        <taxon>Fungi</taxon>
        <taxon>Dikarya</taxon>
        <taxon>Basidiomycota</taxon>
        <taxon>Agaricomycotina</taxon>
        <taxon>Agaricomycetes</taxon>
        <taxon>Agaricomycetidae</taxon>
        <taxon>Agaricales</taxon>
        <taxon>Agaricineae</taxon>
        <taxon>Bolbitiaceae</taxon>
        <taxon>Cyclocybe</taxon>
    </lineage>
</organism>
<dbReference type="SMART" id="SM00751">
    <property type="entry name" value="BSD"/>
    <property type="match status" value="1"/>
</dbReference>
<gene>
    <name evidence="3" type="ORF">AAE3_LOCUS1275</name>
</gene>
<name>A0A8S0W1M3_CYCAE</name>
<dbReference type="OrthoDB" id="73788at2759"/>
<feature type="region of interest" description="Disordered" evidence="1">
    <location>
        <begin position="70"/>
        <end position="127"/>
    </location>
</feature>
<comment type="caution">
    <text evidence="3">The sequence shown here is derived from an EMBL/GenBank/DDBJ whole genome shotgun (WGS) entry which is preliminary data.</text>
</comment>
<feature type="region of interest" description="Disordered" evidence="1">
    <location>
        <begin position="370"/>
        <end position="478"/>
    </location>
</feature>